<dbReference type="VEuPathDB" id="FungiDB:AO090005001264"/>
<protein>
    <submittedName>
        <fullName evidence="1">DNA, SC005</fullName>
    </submittedName>
</protein>
<dbReference type="RefSeq" id="XP_023089288.1">
    <property type="nucleotide sequence ID" value="XM_023238341.1"/>
</dbReference>
<evidence type="ECO:0000313" key="2">
    <source>
        <dbReference type="Proteomes" id="UP000006564"/>
    </source>
</evidence>
<dbReference type="AlphaFoldDB" id="Q2UQG1"/>
<dbReference type="EMBL" id="AP007151">
    <property type="protein sequence ID" value="BAE56204.1"/>
    <property type="molecule type" value="Genomic_DNA"/>
</dbReference>
<name>Q2UQG1_ASPOR</name>
<keyword evidence="2" id="KW-1185">Reference proteome</keyword>
<sequence>MRTSLRTNFLTSSLGLGPCCGLHRHHLHKDGERSTFNLLLRGLWITTGPIQIVPANTSGSEGSVETGSVRHCNGWIVVSVMGFEFKIVLKIEVYWIGCEKVSTGDTHFLLGI</sequence>
<dbReference type="GeneID" id="5990151"/>
<reference evidence="1 2" key="1">
    <citation type="journal article" date="2005" name="Nature">
        <title>Genome sequencing and analysis of Aspergillus oryzae.</title>
        <authorList>
            <person name="Machida M."/>
            <person name="Asai K."/>
            <person name="Sano M."/>
            <person name="Tanaka T."/>
            <person name="Kumagai T."/>
            <person name="Terai G."/>
            <person name="Kusumoto K."/>
            <person name="Arima T."/>
            <person name="Akita O."/>
            <person name="Kashiwagi Y."/>
            <person name="Abe K."/>
            <person name="Gomi K."/>
            <person name="Horiuchi H."/>
            <person name="Kitamoto K."/>
            <person name="Kobayashi T."/>
            <person name="Takeuchi M."/>
            <person name="Denning D.W."/>
            <person name="Galagan J.E."/>
            <person name="Nierman W.C."/>
            <person name="Yu J."/>
            <person name="Archer D.B."/>
            <person name="Bennett J.W."/>
            <person name="Bhatnagar D."/>
            <person name="Cleveland T.E."/>
            <person name="Fedorova N.D."/>
            <person name="Gotoh O."/>
            <person name="Horikawa H."/>
            <person name="Hosoyama A."/>
            <person name="Ichinomiya M."/>
            <person name="Igarashi R."/>
            <person name="Iwashita K."/>
            <person name="Juvvadi P.R."/>
            <person name="Kato M."/>
            <person name="Kato Y."/>
            <person name="Kin T."/>
            <person name="Kokubun A."/>
            <person name="Maeda H."/>
            <person name="Maeyama N."/>
            <person name="Maruyama J."/>
            <person name="Nagasaki H."/>
            <person name="Nakajima T."/>
            <person name="Oda K."/>
            <person name="Okada K."/>
            <person name="Paulsen I."/>
            <person name="Sakamoto K."/>
            <person name="Sawano T."/>
            <person name="Takahashi M."/>
            <person name="Takase K."/>
            <person name="Terabayashi Y."/>
            <person name="Wortman J."/>
            <person name="Yamada O."/>
            <person name="Yamagata Y."/>
            <person name="Anazawa H."/>
            <person name="Hata Y."/>
            <person name="Koide Y."/>
            <person name="Komori T."/>
            <person name="Koyama Y."/>
            <person name="Minetoki T."/>
            <person name="Suharnan S."/>
            <person name="Tanaka A."/>
            <person name="Isono K."/>
            <person name="Kuhara S."/>
            <person name="Ogasawara N."/>
            <person name="Kikuchi H."/>
        </authorList>
    </citation>
    <scope>NUCLEOTIDE SEQUENCE [LARGE SCALE GENOMIC DNA]</scope>
    <source>
        <strain evidence="2">ATCC 42149 / RIB 40</strain>
    </source>
</reference>
<proteinExistence type="predicted"/>
<evidence type="ECO:0000313" key="1">
    <source>
        <dbReference type="EMBL" id="BAE56204.1"/>
    </source>
</evidence>
<gene>
    <name evidence="1" type="ORF">AO090005001264</name>
</gene>
<dbReference type="KEGG" id="aor:AO090005001264"/>
<dbReference type="Proteomes" id="UP000006564">
    <property type="component" value="Chromosome 1"/>
</dbReference>
<accession>Q2UQG1</accession>
<organism evidence="1 2">
    <name type="scientific">Aspergillus oryzae (strain ATCC 42149 / RIB 40)</name>
    <name type="common">Yellow koji mold</name>
    <dbReference type="NCBI Taxonomy" id="510516"/>
    <lineage>
        <taxon>Eukaryota</taxon>
        <taxon>Fungi</taxon>
        <taxon>Dikarya</taxon>
        <taxon>Ascomycota</taxon>
        <taxon>Pezizomycotina</taxon>
        <taxon>Eurotiomycetes</taxon>
        <taxon>Eurotiomycetidae</taxon>
        <taxon>Eurotiales</taxon>
        <taxon>Aspergillaceae</taxon>
        <taxon>Aspergillus</taxon>
        <taxon>Aspergillus subgen. Circumdati</taxon>
    </lineage>
</organism>
<dbReference type="HOGENOM" id="CLU_2359336_0_0_1"/>